<name>A0ABW3ATM1_9SPHI</name>
<keyword evidence="1" id="KW-0472">Membrane</keyword>
<proteinExistence type="predicted"/>
<keyword evidence="1" id="KW-0812">Transmembrane</keyword>
<dbReference type="InterPro" id="IPR050855">
    <property type="entry name" value="NDM-1-like"/>
</dbReference>
<dbReference type="Pfam" id="PF00753">
    <property type="entry name" value="Lactamase_B"/>
    <property type="match status" value="1"/>
</dbReference>
<organism evidence="3 4">
    <name type="scientific">Mucilaginibacter litoreus</name>
    <dbReference type="NCBI Taxonomy" id="1048221"/>
    <lineage>
        <taxon>Bacteria</taxon>
        <taxon>Pseudomonadati</taxon>
        <taxon>Bacteroidota</taxon>
        <taxon>Sphingobacteriia</taxon>
        <taxon>Sphingobacteriales</taxon>
        <taxon>Sphingobacteriaceae</taxon>
        <taxon>Mucilaginibacter</taxon>
    </lineage>
</organism>
<keyword evidence="4" id="KW-1185">Reference proteome</keyword>
<dbReference type="SUPFAM" id="SSF56281">
    <property type="entry name" value="Metallo-hydrolase/oxidoreductase"/>
    <property type="match status" value="1"/>
</dbReference>
<sequence length="313" mass="34780">MTNRFKTDHQEDESYIEVAEGVWGLKTLFVNLYVIAINKNDWVLLDTGLKGYAAHIKSMANDLFGNIPPKAIILTHGHFDHTGNIVELLETWDVPVFAHQLEKPYLNGTSSYPPPDPTVGGGLMSLMSVVYPRKPINLGDNLRILQNDSHLPFLPDWEFIHTPGHSPGHISLFRQKDRLLIAGDAFVTTKQESAFSVATQARILSGPPKYFTYNWPVAKISVKKLVNLHPKIAATGHGKPMQGEELINGLNYLSENFEKVAIPTSGRYVNRPAKTGKRGLLYVPPKPVNRAAIASLIAVTGLIIFALVRLYKQ</sequence>
<feature type="transmembrane region" description="Helical" evidence="1">
    <location>
        <begin position="291"/>
        <end position="311"/>
    </location>
</feature>
<keyword evidence="1" id="KW-1133">Transmembrane helix</keyword>
<dbReference type="Gene3D" id="3.60.15.10">
    <property type="entry name" value="Ribonuclease Z/Hydroxyacylglutathione hydrolase-like"/>
    <property type="match status" value="1"/>
</dbReference>
<feature type="domain" description="Metallo-beta-lactamase" evidence="2">
    <location>
        <begin position="29"/>
        <end position="237"/>
    </location>
</feature>
<dbReference type="InterPro" id="IPR036866">
    <property type="entry name" value="RibonucZ/Hydroxyglut_hydro"/>
</dbReference>
<gene>
    <name evidence="3" type="ORF">ACFQZX_11290</name>
</gene>
<dbReference type="PANTHER" id="PTHR42951">
    <property type="entry name" value="METALLO-BETA-LACTAMASE DOMAIN-CONTAINING"/>
    <property type="match status" value="1"/>
</dbReference>
<dbReference type="Proteomes" id="UP001597010">
    <property type="component" value="Unassembled WGS sequence"/>
</dbReference>
<evidence type="ECO:0000259" key="2">
    <source>
        <dbReference type="SMART" id="SM00849"/>
    </source>
</evidence>
<reference evidence="4" key="1">
    <citation type="journal article" date="2019" name="Int. J. Syst. Evol. Microbiol.">
        <title>The Global Catalogue of Microorganisms (GCM) 10K type strain sequencing project: providing services to taxonomists for standard genome sequencing and annotation.</title>
        <authorList>
            <consortium name="The Broad Institute Genomics Platform"/>
            <consortium name="The Broad Institute Genome Sequencing Center for Infectious Disease"/>
            <person name="Wu L."/>
            <person name="Ma J."/>
        </authorList>
    </citation>
    <scope>NUCLEOTIDE SEQUENCE [LARGE SCALE GENOMIC DNA]</scope>
    <source>
        <strain evidence="4">CCUG 61484</strain>
    </source>
</reference>
<comment type="caution">
    <text evidence="3">The sequence shown here is derived from an EMBL/GenBank/DDBJ whole genome shotgun (WGS) entry which is preliminary data.</text>
</comment>
<evidence type="ECO:0000256" key="1">
    <source>
        <dbReference type="SAM" id="Phobius"/>
    </source>
</evidence>
<dbReference type="CDD" id="cd07721">
    <property type="entry name" value="yflN-like_MBL-fold"/>
    <property type="match status" value="1"/>
</dbReference>
<dbReference type="EMBL" id="JBHTHZ010000005">
    <property type="protein sequence ID" value="MFD0794205.1"/>
    <property type="molecule type" value="Genomic_DNA"/>
</dbReference>
<evidence type="ECO:0000313" key="4">
    <source>
        <dbReference type="Proteomes" id="UP001597010"/>
    </source>
</evidence>
<protein>
    <submittedName>
        <fullName evidence="3">MBL fold metallo-hydrolase</fullName>
    </submittedName>
</protein>
<accession>A0ABW3ATM1</accession>
<dbReference type="PANTHER" id="PTHR42951:SF17">
    <property type="entry name" value="METALLO-BETA-LACTAMASE DOMAIN-CONTAINING PROTEIN"/>
    <property type="match status" value="1"/>
</dbReference>
<dbReference type="InterPro" id="IPR001279">
    <property type="entry name" value="Metallo-B-lactamas"/>
</dbReference>
<evidence type="ECO:0000313" key="3">
    <source>
        <dbReference type="EMBL" id="MFD0794205.1"/>
    </source>
</evidence>
<dbReference type="SMART" id="SM00849">
    <property type="entry name" value="Lactamase_B"/>
    <property type="match status" value="1"/>
</dbReference>
<dbReference type="RefSeq" id="WP_377115158.1">
    <property type="nucleotide sequence ID" value="NZ_JBHTHZ010000005.1"/>
</dbReference>